<dbReference type="AlphaFoldDB" id="A0A815GRM6"/>
<protein>
    <recommendedName>
        <fullName evidence="3">Type VI secretion system spike protein VgrG3-like C-terminal domain-containing protein</fullName>
    </recommendedName>
</protein>
<feature type="chain" id="PRO_5032832066" description="Type VI secretion system spike protein VgrG3-like C-terminal domain-containing protein" evidence="2">
    <location>
        <begin position="22"/>
        <end position="917"/>
    </location>
</feature>
<reference evidence="4" key="1">
    <citation type="submission" date="2021-02" db="EMBL/GenBank/DDBJ databases">
        <authorList>
            <person name="Nowell W R."/>
        </authorList>
    </citation>
    <scope>NUCLEOTIDE SEQUENCE</scope>
</reference>
<evidence type="ECO:0000256" key="2">
    <source>
        <dbReference type="SAM" id="SignalP"/>
    </source>
</evidence>
<dbReference type="Pfam" id="PF21277">
    <property type="entry name" value="T6SS_VgrG3-like_C"/>
    <property type="match status" value="1"/>
</dbReference>
<feature type="signal peptide" evidence="2">
    <location>
        <begin position="1"/>
        <end position="21"/>
    </location>
</feature>
<dbReference type="InterPro" id="IPR049073">
    <property type="entry name" value="T6SS_VgrG3-like_C"/>
</dbReference>
<feature type="domain" description="Type VI secretion system spike protein VgrG3-like C-terminal" evidence="3">
    <location>
        <begin position="713"/>
        <end position="908"/>
    </location>
</feature>
<name>A0A815GRM6_9BILA</name>
<accession>A0A815GRM6</accession>
<evidence type="ECO:0000313" key="5">
    <source>
        <dbReference type="Proteomes" id="UP000663855"/>
    </source>
</evidence>
<evidence type="ECO:0000313" key="4">
    <source>
        <dbReference type="EMBL" id="CAF1342522.1"/>
    </source>
</evidence>
<sequence>MCAKLIRYGIILALLLAEGQLSSLPETLPNSSDENECSDANCDSPELQNLLDTTTVANVINNEHQPLCDCQPDSSEALEDTAEDSSLPCANKCPIVLETDTFKETTTMQPIDYEFDFGQENDTAESEENTDGVSISTDGLTFGASNHISHLVHPDDAPILAFYRRAFNRYMSGEDNNFERIQAHVSYRLLKTLGWKMADVERIMKWNWIPRDKNGFRLAGRPLNVPLPANGKVYSSVGGISFYNNGSYSLNLMEADAHNALFNSDDVELIMKRGITGASFSLNPPFGSSLPHPFQKATWEPNKDLADTDFLFTLLHADIWLKSVDMQAEISSLSPFKTRRVTKKSSSAPPDDLYERLYDTHSTEENTLLLAARQWIESGPIKYNYVEGNDAVTYFFGPANMSVKQNSILRRVRNNITGLIDTYIGGSSPKHEHLSATLTENYNKFGNYFPELLRLGELGKLAAISLVFQHYYKRLALAVLPPSTDSVAKVLNANNLRNQVFGGAWPFVTDQRVEDSLDRLLLQQGFKLSEKHRVLNLVSARMQIRQLLTSIQNNKTREVAEAIAIAFNISSDTISNGAISSYLANNSPDAENPLLNEIIIGINHRINIHSAGLVRLYKAMSESGYKVNNNTDTLPEFSQVSVGKQITVGNNSVNDSLWYYVPTTTLRNVRSNGRFYPVRGGIKLRTLLQFDPTLKHTSYPWNFPKVDIFTPTLGSLSAKYETGGRGSGTINNYKKGASGDPGGASYGTYQIATKAGTMKGFLKFLNEKDTEMAEKMNPLTPGTDEFDKEWKILANKEEFGTFQHDFIKSTHYDKTLSKLSTNYKLDMNLDHRSSVIKDVIWSTSVQHGPSGAAKVIHNALEGQDIASLTDKEIIKRVYAERGAENGMKYFSKSSEAIRKGVVNRFENEERDAVKQLE</sequence>
<keyword evidence="2" id="KW-0732">Signal</keyword>
<dbReference type="Proteomes" id="UP000663855">
    <property type="component" value="Unassembled WGS sequence"/>
</dbReference>
<proteinExistence type="predicted"/>
<gene>
    <name evidence="4" type="ORF">CJN711_LOCUS19001</name>
</gene>
<feature type="region of interest" description="Disordered" evidence="1">
    <location>
        <begin position="25"/>
        <end position="44"/>
    </location>
</feature>
<evidence type="ECO:0000259" key="3">
    <source>
        <dbReference type="Pfam" id="PF21277"/>
    </source>
</evidence>
<comment type="caution">
    <text evidence="4">The sequence shown here is derived from an EMBL/GenBank/DDBJ whole genome shotgun (WGS) entry which is preliminary data.</text>
</comment>
<organism evidence="4 5">
    <name type="scientific">Rotaria magnacalcarata</name>
    <dbReference type="NCBI Taxonomy" id="392030"/>
    <lineage>
        <taxon>Eukaryota</taxon>
        <taxon>Metazoa</taxon>
        <taxon>Spiralia</taxon>
        <taxon>Gnathifera</taxon>
        <taxon>Rotifera</taxon>
        <taxon>Eurotatoria</taxon>
        <taxon>Bdelloidea</taxon>
        <taxon>Philodinida</taxon>
        <taxon>Philodinidae</taxon>
        <taxon>Rotaria</taxon>
    </lineage>
</organism>
<dbReference type="EMBL" id="CAJNOV010008898">
    <property type="protein sequence ID" value="CAF1342522.1"/>
    <property type="molecule type" value="Genomic_DNA"/>
</dbReference>
<evidence type="ECO:0000256" key="1">
    <source>
        <dbReference type="SAM" id="MobiDB-lite"/>
    </source>
</evidence>